<sequence length="206" mass="22499">MVGGGNSRRDDGSMGMNRNVFAALESLRRKKKSEKSDSLKKSKGSSKDSEEQARVFWAPAPLTVKSWADADDDEDDYYATTAPPQSVWGSDPNAQKEIPEKLEESESEEDVLDEGDDDVDDDHDHELEAEAEAEAEADSEAVASEPVAKKSVPVALVSKEPERQLSKKELKKKGLEELDAILAELGLGQKETNGQDESEECLSCLA</sequence>
<proteinExistence type="predicted"/>
<dbReference type="OMA" id="VIGRTWH"/>
<dbReference type="PANTHER" id="PTHR31365">
    <property type="entry name" value="EXPRESSED PROTEIN"/>
    <property type="match status" value="1"/>
</dbReference>
<feature type="compositionally biased region" description="Acidic residues" evidence="1">
    <location>
        <begin position="129"/>
        <end position="139"/>
    </location>
</feature>
<feature type="compositionally biased region" description="Acidic residues" evidence="1">
    <location>
        <begin position="105"/>
        <end position="121"/>
    </location>
</feature>
<name>W1PG46_AMBTC</name>
<accession>W1PG46</accession>
<feature type="compositionally biased region" description="Basic and acidic residues" evidence="1">
    <location>
        <begin position="159"/>
        <end position="171"/>
    </location>
</feature>
<dbReference type="HOGENOM" id="CLU_1333548_0_0_1"/>
<organism evidence="2 3">
    <name type="scientific">Amborella trichopoda</name>
    <dbReference type="NCBI Taxonomy" id="13333"/>
    <lineage>
        <taxon>Eukaryota</taxon>
        <taxon>Viridiplantae</taxon>
        <taxon>Streptophyta</taxon>
        <taxon>Embryophyta</taxon>
        <taxon>Tracheophyta</taxon>
        <taxon>Spermatophyta</taxon>
        <taxon>Magnoliopsida</taxon>
        <taxon>Amborellales</taxon>
        <taxon>Amborellaceae</taxon>
        <taxon>Amborella</taxon>
    </lineage>
</organism>
<reference evidence="3" key="1">
    <citation type="journal article" date="2013" name="Science">
        <title>The Amborella genome and the evolution of flowering plants.</title>
        <authorList>
            <consortium name="Amborella Genome Project"/>
        </authorList>
    </citation>
    <scope>NUCLEOTIDE SEQUENCE [LARGE SCALE GENOMIC DNA]</scope>
</reference>
<dbReference type="EMBL" id="KI393933">
    <property type="protein sequence ID" value="ERN06060.1"/>
    <property type="molecule type" value="Genomic_DNA"/>
</dbReference>
<dbReference type="STRING" id="13333.W1PG46"/>
<evidence type="ECO:0000256" key="1">
    <source>
        <dbReference type="SAM" id="MobiDB-lite"/>
    </source>
</evidence>
<feature type="region of interest" description="Disordered" evidence="1">
    <location>
        <begin position="26"/>
        <end position="171"/>
    </location>
</feature>
<dbReference type="PANTHER" id="PTHR31365:SF4">
    <property type="entry name" value="OS05G0179800 PROTEIN"/>
    <property type="match status" value="1"/>
</dbReference>
<evidence type="ECO:0000313" key="2">
    <source>
        <dbReference type="EMBL" id="ERN06060.1"/>
    </source>
</evidence>
<gene>
    <name evidence="2" type="ORF">AMTR_s00142p00083960</name>
</gene>
<dbReference type="AlphaFoldDB" id="W1PG46"/>
<feature type="compositionally biased region" description="Basic and acidic residues" evidence="1">
    <location>
        <begin position="34"/>
        <end position="53"/>
    </location>
</feature>
<dbReference type="Proteomes" id="UP000017836">
    <property type="component" value="Unassembled WGS sequence"/>
</dbReference>
<protein>
    <submittedName>
        <fullName evidence="2">Uncharacterized protein</fullName>
    </submittedName>
</protein>
<evidence type="ECO:0000313" key="3">
    <source>
        <dbReference type="Proteomes" id="UP000017836"/>
    </source>
</evidence>
<dbReference type="eggNOG" id="KOG2536">
    <property type="taxonomic scope" value="Eukaryota"/>
</dbReference>
<dbReference type="Gramene" id="ERN06060">
    <property type="protein sequence ID" value="ERN06060"/>
    <property type="gene ID" value="AMTR_s00142p00083960"/>
</dbReference>
<keyword evidence="3" id="KW-1185">Reference proteome</keyword>